<evidence type="ECO:0000256" key="3">
    <source>
        <dbReference type="ARBA" id="ARBA00022448"/>
    </source>
</evidence>
<dbReference type="GO" id="GO:0009055">
    <property type="term" value="F:electron transfer activity"/>
    <property type="evidence" value="ECO:0007669"/>
    <property type="project" value="InterPro"/>
</dbReference>
<feature type="transmembrane region" description="Helical" evidence="13">
    <location>
        <begin position="65"/>
        <end position="88"/>
    </location>
</feature>
<comment type="subcellular location">
    <subcellularLocation>
        <location evidence="1">Cell membrane</location>
        <topology evidence="1">Multi-pass membrane protein</topology>
    </subcellularLocation>
</comment>
<gene>
    <name evidence="15" type="primary">hyaC_1</name>
    <name evidence="15" type="ORF">SDC9_08931</name>
</gene>
<evidence type="ECO:0000256" key="13">
    <source>
        <dbReference type="SAM" id="Phobius"/>
    </source>
</evidence>
<evidence type="ECO:0000256" key="10">
    <source>
        <dbReference type="ARBA" id="ARBA00023004"/>
    </source>
</evidence>
<dbReference type="GO" id="GO:0022904">
    <property type="term" value="P:respiratory electron transport chain"/>
    <property type="evidence" value="ECO:0007669"/>
    <property type="project" value="InterPro"/>
</dbReference>
<dbReference type="PANTHER" id="PTHR30485:SF0">
    <property type="entry name" value="NI_FE-HYDROGENASE 1 B-TYPE CYTOCHROME SUBUNIT-RELATED"/>
    <property type="match status" value="1"/>
</dbReference>
<feature type="transmembrane region" description="Helical" evidence="13">
    <location>
        <begin position="180"/>
        <end position="200"/>
    </location>
</feature>
<sequence>MSTEPLRRVYVFSPFLRLFHWIMVISIVVLFVTGLYIGNPAFLGTQGIEATYAVESLFSMATIRYLHFATAYIFVASFIMRIYGMIAFKGDRLFPRPWTFEYWLGTVDVALHYAFITPNHRPYIRNHMARAGYASVYVMILLEVITGFAMYYMIDPNRFGATLFSWINHLLINEYYVHLIHHYIAWFIVLFAIVHMYMAVRSDMMEKGGEISSMFSGVKFVEADPDDIGDIDHGENNSSRNRKHSASR</sequence>
<keyword evidence="9 13" id="KW-1133">Transmembrane helix</keyword>
<reference evidence="15" key="1">
    <citation type="submission" date="2019-08" db="EMBL/GenBank/DDBJ databases">
        <authorList>
            <person name="Kucharzyk K."/>
            <person name="Murdoch R.W."/>
            <person name="Higgins S."/>
            <person name="Loffler F."/>
        </authorList>
    </citation>
    <scope>NUCLEOTIDE SEQUENCE</scope>
</reference>
<accession>A0A644T942</accession>
<dbReference type="PRINTS" id="PR00161">
    <property type="entry name" value="NIHGNASECYTB"/>
</dbReference>
<keyword evidence="5" id="KW-0349">Heme</keyword>
<evidence type="ECO:0000256" key="2">
    <source>
        <dbReference type="ARBA" id="ARBA00008622"/>
    </source>
</evidence>
<evidence type="ECO:0000256" key="12">
    <source>
        <dbReference type="SAM" id="MobiDB-lite"/>
    </source>
</evidence>
<comment type="similarity">
    <text evidence="2">Belongs to the HupC/HyaC/HydC family.</text>
</comment>
<feature type="transmembrane region" description="Helical" evidence="13">
    <location>
        <begin position="20"/>
        <end position="44"/>
    </location>
</feature>
<dbReference type="EMBL" id="VSSQ01000021">
    <property type="protein sequence ID" value="MPL63309.1"/>
    <property type="molecule type" value="Genomic_DNA"/>
</dbReference>
<dbReference type="NCBIfam" id="TIGR02125">
    <property type="entry name" value="CytB-hydogenase"/>
    <property type="match status" value="1"/>
</dbReference>
<dbReference type="InterPro" id="IPR011577">
    <property type="entry name" value="Cyt_b561_bac/Ni-Hgenase"/>
</dbReference>
<comment type="caution">
    <text evidence="15">The sequence shown here is derived from an EMBL/GenBank/DDBJ whole genome shotgun (WGS) entry which is preliminary data.</text>
</comment>
<feature type="domain" description="Cytochrome b561 bacterial/Ni-hydrogenase" evidence="14">
    <location>
        <begin position="11"/>
        <end position="217"/>
    </location>
</feature>
<evidence type="ECO:0000256" key="9">
    <source>
        <dbReference type="ARBA" id="ARBA00022989"/>
    </source>
</evidence>
<dbReference type="PROSITE" id="PS00882">
    <property type="entry name" value="NI_HGENASE_CYTB_1"/>
    <property type="match status" value="1"/>
</dbReference>
<organism evidence="15">
    <name type="scientific">bioreactor metagenome</name>
    <dbReference type="NCBI Taxonomy" id="1076179"/>
    <lineage>
        <taxon>unclassified sequences</taxon>
        <taxon>metagenomes</taxon>
        <taxon>ecological metagenomes</taxon>
    </lineage>
</organism>
<keyword evidence="7" id="KW-0479">Metal-binding</keyword>
<evidence type="ECO:0000256" key="8">
    <source>
        <dbReference type="ARBA" id="ARBA00022982"/>
    </source>
</evidence>
<keyword evidence="6 13" id="KW-0812">Transmembrane</keyword>
<evidence type="ECO:0000256" key="6">
    <source>
        <dbReference type="ARBA" id="ARBA00022692"/>
    </source>
</evidence>
<dbReference type="GO" id="GO:0005886">
    <property type="term" value="C:plasma membrane"/>
    <property type="evidence" value="ECO:0007669"/>
    <property type="project" value="UniProtKB-SubCell"/>
</dbReference>
<dbReference type="AlphaFoldDB" id="A0A644T942"/>
<dbReference type="InterPro" id="IPR016174">
    <property type="entry name" value="Di-haem_cyt_TM"/>
</dbReference>
<dbReference type="InterPro" id="IPR051542">
    <property type="entry name" value="Hydrogenase_cytochrome"/>
</dbReference>
<evidence type="ECO:0000256" key="1">
    <source>
        <dbReference type="ARBA" id="ARBA00004651"/>
    </source>
</evidence>
<keyword evidence="10" id="KW-0408">Iron</keyword>
<dbReference type="GO" id="GO:0005506">
    <property type="term" value="F:iron ion binding"/>
    <property type="evidence" value="ECO:0007669"/>
    <property type="project" value="InterPro"/>
</dbReference>
<dbReference type="Gene3D" id="1.20.950.20">
    <property type="entry name" value="Transmembrane di-heme cytochromes, Chain C"/>
    <property type="match status" value="1"/>
</dbReference>
<feature type="transmembrane region" description="Helical" evidence="13">
    <location>
        <begin position="131"/>
        <end position="154"/>
    </location>
</feature>
<dbReference type="GO" id="GO:0020037">
    <property type="term" value="F:heme binding"/>
    <property type="evidence" value="ECO:0007669"/>
    <property type="project" value="TreeGrafter"/>
</dbReference>
<keyword evidence="11 13" id="KW-0472">Membrane</keyword>
<dbReference type="Pfam" id="PF01292">
    <property type="entry name" value="Ni_hydr_CYTB"/>
    <property type="match status" value="1"/>
</dbReference>
<keyword evidence="3" id="KW-0813">Transport</keyword>
<proteinExistence type="inferred from homology"/>
<dbReference type="SUPFAM" id="SSF81342">
    <property type="entry name" value="Transmembrane di-heme cytochromes"/>
    <property type="match status" value="1"/>
</dbReference>
<keyword evidence="4" id="KW-1003">Cell membrane</keyword>
<evidence type="ECO:0000256" key="4">
    <source>
        <dbReference type="ARBA" id="ARBA00022475"/>
    </source>
</evidence>
<dbReference type="PANTHER" id="PTHR30485">
    <property type="entry name" value="NI/FE-HYDROGENASE 1 B-TYPE CYTOCHROME SUBUNIT"/>
    <property type="match status" value="1"/>
</dbReference>
<name>A0A644T942_9ZZZZ</name>
<keyword evidence="8" id="KW-0249">Electron transport</keyword>
<evidence type="ECO:0000256" key="7">
    <source>
        <dbReference type="ARBA" id="ARBA00022723"/>
    </source>
</evidence>
<protein>
    <submittedName>
        <fullName evidence="15">Putative Ni/Fe-hydrogenase 1 B-type cytochrome subunit</fullName>
    </submittedName>
</protein>
<evidence type="ECO:0000256" key="5">
    <source>
        <dbReference type="ARBA" id="ARBA00022617"/>
    </source>
</evidence>
<evidence type="ECO:0000259" key="14">
    <source>
        <dbReference type="Pfam" id="PF01292"/>
    </source>
</evidence>
<evidence type="ECO:0000256" key="11">
    <source>
        <dbReference type="ARBA" id="ARBA00023136"/>
    </source>
</evidence>
<evidence type="ECO:0000313" key="15">
    <source>
        <dbReference type="EMBL" id="MPL63309.1"/>
    </source>
</evidence>
<feature type="region of interest" description="Disordered" evidence="12">
    <location>
        <begin position="226"/>
        <end position="248"/>
    </location>
</feature>
<dbReference type="InterPro" id="IPR000516">
    <property type="entry name" value="Ni-dep_Hydgase_cyt-B"/>
</dbReference>